<comment type="subcellular location">
    <subcellularLocation>
        <location evidence="1">Membrane</location>
    </subcellularLocation>
</comment>
<organism evidence="6 7">
    <name type="scientific">Candidatus Phytoplasma sacchari</name>
    <dbReference type="NCBI Taxonomy" id="2609813"/>
    <lineage>
        <taxon>Bacteria</taxon>
        <taxon>Bacillati</taxon>
        <taxon>Mycoplasmatota</taxon>
        <taxon>Mollicutes</taxon>
        <taxon>Acholeplasmatales</taxon>
        <taxon>Acholeplasmataceae</taxon>
        <taxon>Candidatus Phytoplasma</taxon>
        <taxon>16SrXI (Rice yellow dwarf group)</taxon>
    </lineage>
</organism>
<dbReference type="InterPro" id="IPR005807">
    <property type="entry name" value="SecE_bac"/>
</dbReference>
<evidence type="ECO:0000256" key="4">
    <source>
        <dbReference type="ARBA" id="ARBA00023136"/>
    </source>
</evidence>
<proteinExistence type="predicted"/>
<keyword evidence="7" id="KW-1185">Reference proteome</keyword>
<evidence type="ECO:0000313" key="6">
    <source>
        <dbReference type="EMBL" id="WBL31283.1"/>
    </source>
</evidence>
<keyword evidence="4 5" id="KW-0472">Membrane</keyword>
<feature type="transmembrane region" description="Helical" evidence="5">
    <location>
        <begin position="99"/>
        <end position="124"/>
    </location>
</feature>
<keyword evidence="3 5" id="KW-1133">Transmembrane helix</keyword>
<evidence type="ECO:0000256" key="1">
    <source>
        <dbReference type="ARBA" id="ARBA00004370"/>
    </source>
</evidence>
<feature type="transmembrane region" description="Helical" evidence="5">
    <location>
        <begin position="21"/>
        <end position="40"/>
    </location>
</feature>
<gene>
    <name evidence="6" type="primary">secE</name>
    <name evidence="6" type="ORF">O7R10_01560</name>
</gene>
<dbReference type="EMBL" id="CP115156">
    <property type="protein sequence ID" value="WBL31283.1"/>
    <property type="molecule type" value="Genomic_DNA"/>
</dbReference>
<evidence type="ECO:0000256" key="5">
    <source>
        <dbReference type="SAM" id="Phobius"/>
    </source>
</evidence>
<feature type="transmembrane region" description="Helical" evidence="5">
    <location>
        <begin position="60"/>
        <end position="78"/>
    </location>
</feature>
<accession>A0ABY7M378</accession>
<reference evidence="6" key="1">
    <citation type="submission" date="2022-12" db="EMBL/GenBank/DDBJ databases">
        <title>Genomic Characterization of Candidatus Phytoplasma sacchari in China.</title>
        <authorList>
            <person name="Zhang R.-Y."/>
        </authorList>
    </citation>
    <scope>NUCLEOTIDE SEQUENCE [LARGE SCALE GENOMIC DNA]</scope>
    <source>
        <strain evidence="6">SCWL1</strain>
    </source>
</reference>
<dbReference type="Proteomes" id="UP001210120">
    <property type="component" value="Chromosome"/>
</dbReference>
<dbReference type="NCBIfam" id="TIGR00964">
    <property type="entry name" value="secE_bact"/>
    <property type="match status" value="1"/>
</dbReference>
<name>A0ABY7M378_9MOLU</name>
<sequence length="137" mass="16964">MVYKNKEEKNKIPLLEVIKKEYSLFRIFLVIFSVLFIGIFQNIRYSYLSNKNRYNFYFYFYFYFGFFSFVCFFIYGIFPFITKIVKENYLVSWPSYKNVFLKFIQVLIFTIILECVIYFFSYLYEKFDPVLVYIKSS</sequence>
<evidence type="ECO:0000313" key="7">
    <source>
        <dbReference type="Proteomes" id="UP001210120"/>
    </source>
</evidence>
<protein>
    <submittedName>
        <fullName evidence="6">Preprotein translocase subunit SecE</fullName>
    </submittedName>
</protein>
<evidence type="ECO:0000256" key="2">
    <source>
        <dbReference type="ARBA" id="ARBA00022692"/>
    </source>
</evidence>
<evidence type="ECO:0000256" key="3">
    <source>
        <dbReference type="ARBA" id="ARBA00022989"/>
    </source>
</evidence>
<keyword evidence="2 5" id="KW-0812">Transmembrane</keyword>